<dbReference type="OrthoDB" id="5589906at2759"/>
<reference evidence="3" key="1">
    <citation type="submission" date="2022-07" db="EMBL/GenBank/DDBJ databases">
        <title>Phylogenomic reconstructions and comparative analyses of Kickxellomycotina fungi.</title>
        <authorList>
            <person name="Reynolds N.K."/>
            <person name="Stajich J.E."/>
            <person name="Barry K."/>
            <person name="Grigoriev I.V."/>
            <person name="Crous P."/>
            <person name="Smith M.E."/>
        </authorList>
    </citation>
    <scope>NUCLEOTIDE SEQUENCE</scope>
    <source>
        <strain evidence="3">NRRL 3115</strain>
    </source>
</reference>
<sequence length="197" mass="20390">MRLSILAAQCLAATSVLAAPSLFVRDGGDGQEIEAETGDSVSNGPAAVSNPNINNGLQIDSSLIGKGEEGQNIISNVFGASFTNVKSNTANKDNIVINPTTVNTSGNEGSTANGKGNNIGDSNTVVPGLRRRDVRAAGGVLESYYVQPVYAHAPIYAAPGPAIAFPNFGYGGPYAGHANYNFQDASIVQNQGHGRYY</sequence>
<feature type="chain" id="PRO_5040910572" evidence="2">
    <location>
        <begin position="19"/>
        <end position="197"/>
    </location>
</feature>
<proteinExistence type="predicted"/>
<feature type="region of interest" description="Disordered" evidence="1">
    <location>
        <begin position="29"/>
        <end position="53"/>
    </location>
</feature>
<organism evidence="3 4">
    <name type="scientific">Coemansia spiralis</name>
    <dbReference type="NCBI Taxonomy" id="417178"/>
    <lineage>
        <taxon>Eukaryota</taxon>
        <taxon>Fungi</taxon>
        <taxon>Fungi incertae sedis</taxon>
        <taxon>Zoopagomycota</taxon>
        <taxon>Kickxellomycotina</taxon>
        <taxon>Kickxellomycetes</taxon>
        <taxon>Kickxellales</taxon>
        <taxon>Kickxellaceae</taxon>
        <taxon>Coemansia</taxon>
    </lineage>
</organism>
<dbReference type="AlphaFoldDB" id="A0A9W8KXS7"/>
<feature type="signal peptide" evidence="2">
    <location>
        <begin position="1"/>
        <end position="18"/>
    </location>
</feature>
<evidence type="ECO:0000256" key="1">
    <source>
        <dbReference type="SAM" id="MobiDB-lite"/>
    </source>
</evidence>
<evidence type="ECO:0000313" key="4">
    <source>
        <dbReference type="Proteomes" id="UP001151518"/>
    </source>
</evidence>
<gene>
    <name evidence="3" type="ORF">GGI25_003663</name>
</gene>
<accession>A0A9W8KXS7</accession>
<comment type="caution">
    <text evidence="3">The sequence shown here is derived from an EMBL/GenBank/DDBJ whole genome shotgun (WGS) entry which is preliminary data.</text>
</comment>
<evidence type="ECO:0000313" key="3">
    <source>
        <dbReference type="EMBL" id="KAJ2676158.1"/>
    </source>
</evidence>
<dbReference type="EMBL" id="JANBTW010000042">
    <property type="protein sequence ID" value="KAJ2676158.1"/>
    <property type="molecule type" value="Genomic_DNA"/>
</dbReference>
<dbReference type="Proteomes" id="UP001151518">
    <property type="component" value="Unassembled WGS sequence"/>
</dbReference>
<feature type="compositionally biased region" description="Polar residues" evidence="1">
    <location>
        <begin position="39"/>
        <end position="53"/>
    </location>
</feature>
<name>A0A9W8KXS7_9FUNG</name>
<protein>
    <submittedName>
        <fullName evidence="3">Uncharacterized protein</fullName>
    </submittedName>
</protein>
<evidence type="ECO:0000256" key="2">
    <source>
        <dbReference type="SAM" id="SignalP"/>
    </source>
</evidence>
<keyword evidence="2" id="KW-0732">Signal</keyword>